<dbReference type="PROSITE" id="PS51257">
    <property type="entry name" value="PROKAR_LIPOPROTEIN"/>
    <property type="match status" value="1"/>
</dbReference>
<dbReference type="InterPro" id="IPR032616">
    <property type="entry name" value="DUF4886"/>
</dbReference>
<keyword evidence="4" id="KW-1185">Reference proteome</keyword>
<name>A0A179DF21_9SPHI</name>
<dbReference type="OrthoDB" id="265974at2"/>
<dbReference type="STRING" id="1826909.A5893_10535"/>
<dbReference type="Pfam" id="PF16227">
    <property type="entry name" value="DUF4886"/>
    <property type="match status" value="1"/>
</dbReference>
<protein>
    <recommendedName>
        <fullName evidence="2">DUF4886 domain-containing protein</fullName>
    </recommendedName>
</protein>
<feature type="chain" id="PRO_5008100484" description="DUF4886 domain-containing protein" evidence="1">
    <location>
        <begin position="27"/>
        <end position="502"/>
    </location>
</feature>
<reference evidence="3 4" key="2">
    <citation type="submission" date="2016-06" db="EMBL/GenBank/DDBJ databases">
        <title>Pedobacter psychrophilus sp. nov., isolated from Antarctic fragmentary rock.</title>
        <authorList>
            <person name="Svec P."/>
        </authorList>
    </citation>
    <scope>NUCLEOTIDE SEQUENCE [LARGE SCALE GENOMIC DNA]</scope>
    <source>
        <strain evidence="3 4">CCM 8644</strain>
    </source>
</reference>
<dbReference type="AlphaFoldDB" id="A0A179DF21"/>
<dbReference type="Proteomes" id="UP000078459">
    <property type="component" value="Unassembled WGS sequence"/>
</dbReference>
<dbReference type="GO" id="GO:0016788">
    <property type="term" value="F:hydrolase activity, acting on ester bonds"/>
    <property type="evidence" value="ECO:0007669"/>
    <property type="project" value="UniProtKB-ARBA"/>
</dbReference>
<evidence type="ECO:0000313" key="3">
    <source>
        <dbReference type="EMBL" id="OAQ39099.1"/>
    </source>
</evidence>
<dbReference type="Gene3D" id="3.40.50.1110">
    <property type="entry name" value="SGNH hydrolase"/>
    <property type="match status" value="1"/>
</dbReference>
<reference evidence="3 4" key="1">
    <citation type="submission" date="2016-04" db="EMBL/GenBank/DDBJ databases">
        <authorList>
            <person name="Evans L.H."/>
            <person name="Alamgir A."/>
            <person name="Owens N."/>
            <person name="Weber N.D."/>
            <person name="Virtaneva K."/>
            <person name="Barbian K."/>
            <person name="Babar A."/>
            <person name="Rosenke K."/>
        </authorList>
    </citation>
    <scope>NUCLEOTIDE SEQUENCE [LARGE SCALE GENOMIC DNA]</scope>
    <source>
        <strain evidence="3 4">CCM 8644</strain>
    </source>
</reference>
<dbReference type="RefSeq" id="WP_082911418.1">
    <property type="nucleotide sequence ID" value="NZ_LWHJ01000028.1"/>
</dbReference>
<organism evidence="3 4">
    <name type="scientific">Pedobacter psychrophilus</name>
    <dbReference type="NCBI Taxonomy" id="1826909"/>
    <lineage>
        <taxon>Bacteria</taxon>
        <taxon>Pseudomonadati</taxon>
        <taxon>Bacteroidota</taxon>
        <taxon>Sphingobacteriia</taxon>
        <taxon>Sphingobacteriales</taxon>
        <taxon>Sphingobacteriaceae</taxon>
        <taxon>Pedobacter</taxon>
    </lineage>
</organism>
<feature type="signal peptide" evidence="1">
    <location>
        <begin position="1"/>
        <end position="26"/>
    </location>
</feature>
<sequence length="502" mass="54818">MKNWFKIFGKQSLVVLTMFTMVLSSACKKDGNPNNISDAVASDYERPANEGVIKILAIGNSFSEDAIETHLYDLAKEKGIKVIIGNMYIGGASLATHQANAERNVPIYEYRKINENGEKKIFLKTSLNIALEDEQWDYISFQQVSENSGQLETITAPLTSVFNYVKSKVKNPNVKYVYHQTWAYPQNSTQPGFANYNSNQITMYNAIVNVSKEVKNIVPLDIIVPSGTAIQNGRTSVLEDNFNRDGYHLSIPLGRYTAACTWFETIFKSPVVGMKYKPEGLSPFEVSIAQNAAHLAVLKPYEVTVMTAFQGGNGGPLTSSVLIDFGNSPKSESWNQISSFTAGSKISLKDSVNSYVGLSLTIINRFNGININGETVTNTPLNMPANVSSRNFFGSSKLPFSGIPAGNAVFTITGLDNTLTYNFSFYGSRTATNNRETKYAVSGTNQADASINTGSNATRIATVRNIKPDTEGKVTITVSAGVNNVTSEGFYYLNAAKITSNN</sequence>
<keyword evidence="1" id="KW-0732">Signal</keyword>
<feature type="domain" description="DUF4886" evidence="2">
    <location>
        <begin position="54"/>
        <end position="295"/>
    </location>
</feature>
<proteinExistence type="predicted"/>
<dbReference type="InterPro" id="IPR036514">
    <property type="entry name" value="SGNH_hydro_sf"/>
</dbReference>
<evidence type="ECO:0000259" key="2">
    <source>
        <dbReference type="Pfam" id="PF16227"/>
    </source>
</evidence>
<evidence type="ECO:0000256" key="1">
    <source>
        <dbReference type="SAM" id="SignalP"/>
    </source>
</evidence>
<comment type="caution">
    <text evidence="3">The sequence shown here is derived from an EMBL/GenBank/DDBJ whole genome shotgun (WGS) entry which is preliminary data.</text>
</comment>
<gene>
    <name evidence="3" type="ORF">A5893_10535</name>
</gene>
<dbReference type="EMBL" id="LWHJ01000028">
    <property type="protein sequence ID" value="OAQ39099.1"/>
    <property type="molecule type" value="Genomic_DNA"/>
</dbReference>
<evidence type="ECO:0000313" key="4">
    <source>
        <dbReference type="Proteomes" id="UP000078459"/>
    </source>
</evidence>
<accession>A0A179DF21</accession>